<name>A0ACB9MWU5_BAUVA</name>
<sequence length="299" mass="33302">MENLRSYSIRPPKYRNVFTILSIDEGGVRGIIPGVILAYLESQLQNIDGEEARLADYFDVIAGQAQGVTSRPALDAPLSDICISTAAAPTLLPAYYFKNQDEHGQIQEFNLVDGALVANNPTSFAIGELIKQVVKKNPDVLAINPLEYDRFLVLSLGTGLHKNEEKYNAEKASKWGAISWVYNAGSTPIIDCFTEANRDMVDYQNSVFFSALQSESNYLRIDEDTLQGDIASSDLSTTENLKNLGKVGEKLLKKTVKRMNVDTGLYEPIENGGSNEEELKRFAKLLSEERKLRNFNYSK</sequence>
<reference evidence="1 2" key="1">
    <citation type="journal article" date="2022" name="DNA Res.">
        <title>Chromosomal-level genome assembly of the orchid tree Bauhinia variegata (Leguminosae; Cercidoideae) supports the allotetraploid origin hypothesis of Bauhinia.</title>
        <authorList>
            <person name="Zhong Y."/>
            <person name="Chen Y."/>
            <person name="Zheng D."/>
            <person name="Pang J."/>
            <person name="Liu Y."/>
            <person name="Luo S."/>
            <person name="Meng S."/>
            <person name="Qian L."/>
            <person name="Wei D."/>
            <person name="Dai S."/>
            <person name="Zhou R."/>
        </authorList>
    </citation>
    <scope>NUCLEOTIDE SEQUENCE [LARGE SCALE GENOMIC DNA]</scope>
    <source>
        <strain evidence="1">BV-YZ2020</strain>
    </source>
</reference>
<comment type="caution">
    <text evidence="1">The sequence shown here is derived from an EMBL/GenBank/DDBJ whole genome shotgun (WGS) entry which is preliminary data.</text>
</comment>
<keyword evidence="2" id="KW-1185">Reference proteome</keyword>
<accession>A0ACB9MWU5</accession>
<evidence type="ECO:0000313" key="1">
    <source>
        <dbReference type="EMBL" id="KAI4327466.1"/>
    </source>
</evidence>
<proteinExistence type="predicted"/>
<evidence type="ECO:0000313" key="2">
    <source>
        <dbReference type="Proteomes" id="UP000828941"/>
    </source>
</evidence>
<organism evidence="1 2">
    <name type="scientific">Bauhinia variegata</name>
    <name type="common">Purple orchid tree</name>
    <name type="synonym">Phanera variegata</name>
    <dbReference type="NCBI Taxonomy" id="167791"/>
    <lineage>
        <taxon>Eukaryota</taxon>
        <taxon>Viridiplantae</taxon>
        <taxon>Streptophyta</taxon>
        <taxon>Embryophyta</taxon>
        <taxon>Tracheophyta</taxon>
        <taxon>Spermatophyta</taxon>
        <taxon>Magnoliopsida</taxon>
        <taxon>eudicotyledons</taxon>
        <taxon>Gunneridae</taxon>
        <taxon>Pentapetalae</taxon>
        <taxon>rosids</taxon>
        <taxon>fabids</taxon>
        <taxon>Fabales</taxon>
        <taxon>Fabaceae</taxon>
        <taxon>Cercidoideae</taxon>
        <taxon>Cercideae</taxon>
        <taxon>Bauhiniinae</taxon>
        <taxon>Bauhinia</taxon>
    </lineage>
</organism>
<gene>
    <name evidence="1" type="ORF">L6164_019925</name>
</gene>
<dbReference type="Proteomes" id="UP000828941">
    <property type="component" value="Chromosome 8"/>
</dbReference>
<dbReference type="EMBL" id="CM039433">
    <property type="protein sequence ID" value="KAI4327466.1"/>
    <property type="molecule type" value="Genomic_DNA"/>
</dbReference>
<protein>
    <submittedName>
        <fullName evidence="1">Uncharacterized protein</fullName>
    </submittedName>
</protein>